<dbReference type="PROSITE" id="PS51384">
    <property type="entry name" value="FAD_FR"/>
    <property type="match status" value="1"/>
</dbReference>
<accession>A0A2G5B9J9</accession>
<dbReference type="PANTHER" id="PTHR19384">
    <property type="entry name" value="NITRIC OXIDE SYNTHASE-RELATED"/>
    <property type="match status" value="1"/>
</dbReference>
<keyword evidence="4" id="KW-0560">Oxidoreductase</keyword>
<dbReference type="PANTHER" id="PTHR19384:SF84">
    <property type="entry name" value="METHIONINE SYNTHASE REDUCTASE"/>
    <property type="match status" value="1"/>
</dbReference>
<keyword evidence="3" id="KW-0274">FAD</keyword>
<dbReference type="InterPro" id="IPR001709">
    <property type="entry name" value="Flavoprot_Pyr_Nucl_cyt_Rdtase"/>
</dbReference>
<reference evidence="6 7" key="1">
    <citation type="journal article" date="2015" name="Genome Biol. Evol.">
        <title>Phylogenomic analyses indicate that early fungi evolved digesting cell walls of algal ancestors of land plants.</title>
        <authorList>
            <person name="Chang Y."/>
            <person name="Wang S."/>
            <person name="Sekimoto S."/>
            <person name="Aerts A.L."/>
            <person name="Choi C."/>
            <person name="Clum A."/>
            <person name="LaButti K.M."/>
            <person name="Lindquist E.A."/>
            <person name="Yee Ngan C."/>
            <person name="Ohm R.A."/>
            <person name="Salamov A.A."/>
            <person name="Grigoriev I.V."/>
            <person name="Spatafora J.W."/>
            <person name="Berbee M.L."/>
        </authorList>
    </citation>
    <scope>NUCLEOTIDE SEQUENCE [LARGE SCALE GENOMIC DNA]</scope>
    <source>
        <strain evidence="6 7">NRRL 1564</strain>
    </source>
</reference>
<dbReference type="InterPro" id="IPR003097">
    <property type="entry name" value="CysJ-like_FAD-binding"/>
</dbReference>
<dbReference type="OrthoDB" id="1856718at2759"/>
<dbReference type="PRINTS" id="PR00371">
    <property type="entry name" value="FPNCR"/>
</dbReference>
<comment type="cofactor">
    <cofactor evidence="1">
        <name>FAD</name>
        <dbReference type="ChEBI" id="CHEBI:57692"/>
    </cofactor>
</comment>
<gene>
    <name evidence="6" type="ORF">COEREDRAFT_81823</name>
</gene>
<dbReference type="InterPro" id="IPR039261">
    <property type="entry name" value="FNR_nucleotide-bd"/>
</dbReference>
<dbReference type="GO" id="GO:0050660">
    <property type="term" value="F:flavin adenine dinucleotide binding"/>
    <property type="evidence" value="ECO:0007669"/>
    <property type="project" value="TreeGrafter"/>
</dbReference>
<evidence type="ECO:0000313" key="7">
    <source>
        <dbReference type="Proteomes" id="UP000242474"/>
    </source>
</evidence>
<dbReference type="InterPro" id="IPR023173">
    <property type="entry name" value="NADPH_Cyt_P450_Rdtase_alpha"/>
</dbReference>
<dbReference type="GO" id="GO:0005829">
    <property type="term" value="C:cytosol"/>
    <property type="evidence" value="ECO:0007669"/>
    <property type="project" value="TreeGrafter"/>
</dbReference>
<dbReference type="Gene3D" id="1.20.990.10">
    <property type="entry name" value="NADPH-cytochrome p450 Reductase, Chain A, domain 3"/>
    <property type="match status" value="1"/>
</dbReference>
<dbReference type="Pfam" id="PF00175">
    <property type="entry name" value="NAD_binding_1"/>
    <property type="match status" value="1"/>
</dbReference>
<feature type="domain" description="FAD-binding FR-type" evidence="5">
    <location>
        <begin position="80"/>
        <end position="359"/>
    </location>
</feature>
<evidence type="ECO:0000256" key="4">
    <source>
        <dbReference type="ARBA" id="ARBA00023002"/>
    </source>
</evidence>
<dbReference type="InterPro" id="IPR017938">
    <property type="entry name" value="Riboflavin_synthase-like_b-brl"/>
</dbReference>
<evidence type="ECO:0000313" key="6">
    <source>
        <dbReference type="EMBL" id="PIA15693.1"/>
    </source>
</evidence>
<evidence type="ECO:0000256" key="1">
    <source>
        <dbReference type="ARBA" id="ARBA00001974"/>
    </source>
</evidence>
<dbReference type="GO" id="GO:0030586">
    <property type="term" value="F:[methionine synthase] reductase (NADPH) activity"/>
    <property type="evidence" value="ECO:0007669"/>
    <property type="project" value="TreeGrafter"/>
</dbReference>
<dbReference type="SUPFAM" id="SSF52343">
    <property type="entry name" value="Ferredoxin reductase-like, C-terminal NADP-linked domain"/>
    <property type="match status" value="1"/>
</dbReference>
<sequence length="559" mass="62776">MPSYTVLQPLLLDFRPMAELSAISGAPRVPSPVCTASYANTEEASDDYRPSKAAINSNFAHPPWYGELTDVDSSKEESSQTPFLATIISAKRMTTASALKRTLLLELELPDTVAAHMQGNWYAGDAFNIFAPNDECLVAALIKRLGVDARDADRPILLQKKDPEIGLPAHLQRFTSTSATLRNILTWTVDICSVPRKQFIRVLSDHCTEATDRDRLLYLCSRQGAKLFEELRRQSPTVLDILHAFPSCTLPYTRLIELLSPLVPRSYSICNAPCDKANIWRIAFNVVEYELEVVDPFASVEDDNHTTANSTKVDGTSTSPIRINRKGICTPWLEKLSHTAEKQQILVVKRPNLNGFYLPPSLPSHGLDPRPVIMVGPGTGVAPFIGFLEQRANEIEKTQVYSTHEHPLTWLFFGCRSSTDDYLFRDQIEHHLDNKALSRLSMCFSRDPAAREKMGASKYVQDSMLQHGNEIANLMLNQNALLYVCGDAKGMGKDVNEAMASILCRYLNEHPENIERIVEELPKSKVPVDSDAKQMSRIQALQLLMQWSSQKRYIRDLWA</sequence>
<dbReference type="GO" id="GO:0009086">
    <property type="term" value="P:methionine biosynthetic process"/>
    <property type="evidence" value="ECO:0007669"/>
    <property type="project" value="TreeGrafter"/>
</dbReference>
<dbReference type="InterPro" id="IPR017927">
    <property type="entry name" value="FAD-bd_FR_type"/>
</dbReference>
<protein>
    <submittedName>
        <fullName evidence="6">Riboflavin synthase domain-like protein</fullName>
    </submittedName>
</protein>
<dbReference type="InterPro" id="IPR001433">
    <property type="entry name" value="OxRdtase_FAD/NAD-bd"/>
</dbReference>
<keyword evidence="2" id="KW-0285">Flavoprotein</keyword>
<dbReference type="Pfam" id="PF00667">
    <property type="entry name" value="FAD_binding_1"/>
    <property type="match status" value="1"/>
</dbReference>
<proteinExistence type="predicted"/>
<dbReference type="SUPFAM" id="SSF63380">
    <property type="entry name" value="Riboflavin synthase domain-like"/>
    <property type="match status" value="1"/>
</dbReference>
<dbReference type="STRING" id="763665.A0A2G5B9J9"/>
<evidence type="ECO:0000256" key="3">
    <source>
        <dbReference type="ARBA" id="ARBA00022827"/>
    </source>
</evidence>
<dbReference type="Proteomes" id="UP000242474">
    <property type="component" value="Unassembled WGS sequence"/>
</dbReference>
<dbReference type="AlphaFoldDB" id="A0A2G5B9J9"/>
<name>A0A2G5B9J9_COERN</name>
<dbReference type="FunFam" id="1.20.990.10:FF:000007">
    <property type="entry name" value="Methionine synthase reductase"/>
    <property type="match status" value="1"/>
</dbReference>
<evidence type="ECO:0000256" key="2">
    <source>
        <dbReference type="ARBA" id="ARBA00022630"/>
    </source>
</evidence>
<dbReference type="GO" id="GO:0050667">
    <property type="term" value="P:homocysteine metabolic process"/>
    <property type="evidence" value="ECO:0007669"/>
    <property type="project" value="TreeGrafter"/>
</dbReference>
<keyword evidence="7" id="KW-1185">Reference proteome</keyword>
<dbReference type="GO" id="GO:0010181">
    <property type="term" value="F:FMN binding"/>
    <property type="evidence" value="ECO:0007669"/>
    <property type="project" value="TreeGrafter"/>
</dbReference>
<organism evidence="6 7">
    <name type="scientific">Coemansia reversa (strain ATCC 12441 / NRRL 1564)</name>
    <dbReference type="NCBI Taxonomy" id="763665"/>
    <lineage>
        <taxon>Eukaryota</taxon>
        <taxon>Fungi</taxon>
        <taxon>Fungi incertae sedis</taxon>
        <taxon>Zoopagomycota</taxon>
        <taxon>Kickxellomycotina</taxon>
        <taxon>Kickxellomycetes</taxon>
        <taxon>Kickxellales</taxon>
        <taxon>Kickxellaceae</taxon>
        <taxon>Coemansia</taxon>
    </lineage>
</organism>
<evidence type="ECO:0000259" key="5">
    <source>
        <dbReference type="PROSITE" id="PS51384"/>
    </source>
</evidence>
<dbReference type="Gene3D" id="2.40.30.10">
    <property type="entry name" value="Translation factors"/>
    <property type="match status" value="1"/>
</dbReference>
<dbReference type="Gene3D" id="3.40.50.80">
    <property type="entry name" value="Nucleotide-binding domain of ferredoxin-NADP reductase (FNR) module"/>
    <property type="match status" value="1"/>
</dbReference>
<dbReference type="EMBL" id="KZ303505">
    <property type="protein sequence ID" value="PIA15693.1"/>
    <property type="molecule type" value="Genomic_DNA"/>
</dbReference>